<keyword evidence="1" id="KW-0560">Oxidoreductase</keyword>
<dbReference type="OrthoDB" id="1440627at2"/>
<dbReference type="PANTHER" id="PTHR39169">
    <property type="match status" value="1"/>
</dbReference>
<gene>
    <name evidence="1" type="ORF">CLV83_2552</name>
</gene>
<organism evidence="1 2">
    <name type="scientific">Marinobacterium mangrovicola</name>
    <dbReference type="NCBI Taxonomy" id="1476959"/>
    <lineage>
        <taxon>Bacteria</taxon>
        <taxon>Pseudomonadati</taxon>
        <taxon>Pseudomonadota</taxon>
        <taxon>Gammaproteobacteria</taxon>
        <taxon>Oceanospirillales</taxon>
        <taxon>Oceanospirillaceae</taxon>
        <taxon>Marinobacterium</taxon>
    </lineage>
</organism>
<sequence>MATLLQIDFPFAGPFGEEMAQAFAELAATINDEPGFMWKIWTESQSAQQAGGIYLFDTEANARAYLEKHTARLNGFGISGIEAKVFDVNEGLSAITRGPIK</sequence>
<dbReference type="NCBIfam" id="NF008333">
    <property type="entry name" value="PRK11118.1"/>
    <property type="match status" value="1"/>
</dbReference>
<accession>A0A4R1GCA4</accession>
<dbReference type="Proteomes" id="UP000294546">
    <property type="component" value="Unassembled WGS sequence"/>
</dbReference>
<keyword evidence="2" id="KW-1185">Reference proteome</keyword>
<reference evidence="1 2" key="1">
    <citation type="submission" date="2019-03" db="EMBL/GenBank/DDBJ databases">
        <title>Genomic Encyclopedia of Archaeal and Bacterial Type Strains, Phase II (KMG-II): from individual species to whole genera.</title>
        <authorList>
            <person name="Goeker M."/>
        </authorList>
    </citation>
    <scope>NUCLEOTIDE SEQUENCE [LARGE SCALE GENOMIC DNA]</scope>
    <source>
        <strain evidence="1 2">DSM 27697</strain>
    </source>
</reference>
<dbReference type="GO" id="GO:0004497">
    <property type="term" value="F:monooxygenase activity"/>
    <property type="evidence" value="ECO:0007669"/>
    <property type="project" value="UniProtKB-KW"/>
</dbReference>
<evidence type="ECO:0000313" key="1">
    <source>
        <dbReference type="EMBL" id="TCK05624.1"/>
    </source>
</evidence>
<keyword evidence="1" id="KW-0503">Monooxygenase</keyword>
<proteinExistence type="predicted"/>
<dbReference type="RefSeq" id="WP_132292861.1">
    <property type="nucleotide sequence ID" value="NZ_SMFU01000009.1"/>
</dbReference>
<dbReference type="InterPro" id="IPR014910">
    <property type="entry name" value="YdhR"/>
</dbReference>
<dbReference type="SUPFAM" id="SSF54909">
    <property type="entry name" value="Dimeric alpha+beta barrel"/>
    <property type="match status" value="1"/>
</dbReference>
<dbReference type="PANTHER" id="PTHR39169:SF1">
    <property type="entry name" value="MONOOXYGENASE YDHR-RELATED"/>
    <property type="match status" value="1"/>
</dbReference>
<dbReference type="AlphaFoldDB" id="A0A4R1GCA4"/>
<dbReference type="InterPro" id="IPR011008">
    <property type="entry name" value="Dimeric_a/b-barrel"/>
</dbReference>
<evidence type="ECO:0000313" key="2">
    <source>
        <dbReference type="Proteomes" id="UP000294546"/>
    </source>
</evidence>
<dbReference type="Gene3D" id="3.30.70.100">
    <property type="match status" value="1"/>
</dbReference>
<dbReference type="Pfam" id="PF08803">
    <property type="entry name" value="ydhR"/>
    <property type="match status" value="1"/>
</dbReference>
<comment type="caution">
    <text evidence="1">The sequence shown here is derived from an EMBL/GenBank/DDBJ whole genome shotgun (WGS) entry which is preliminary data.</text>
</comment>
<protein>
    <submittedName>
        <fullName evidence="1">Putative monooxygenase ydhR</fullName>
    </submittedName>
</protein>
<dbReference type="EMBL" id="SMFU01000009">
    <property type="protein sequence ID" value="TCK05624.1"/>
    <property type="molecule type" value="Genomic_DNA"/>
</dbReference>
<name>A0A4R1GCA4_9GAMM</name>